<dbReference type="VEuPathDB" id="PlasmoDB:PGAL8A_00430300"/>
<feature type="compositionally biased region" description="Basic residues" evidence="2">
    <location>
        <begin position="457"/>
        <end position="487"/>
    </location>
</feature>
<keyword evidence="4" id="KW-1185">Reference proteome</keyword>
<reference evidence="3" key="1">
    <citation type="submission" date="2015-04" db="EMBL/GenBank/DDBJ databases">
        <authorList>
            <consortium name="Pathogen Informatics"/>
        </authorList>
    </citation>
    <scope>NUCLEOTIDE SEQUENCE [LARGE SCALE GENOMIC DNA]</scope>
    <source>
        <strain evidence="3">8A</strain>
    </source>
</reference>
<evidence type="ECO:0000256" key="1">
    <source>
        <dbReference type="SAM" id="Coils"/>
    </source>
</evidence>
<gene>
    <name evidence="3" type="ORF">PGAL8A_00430300</name>
</gene>
<name>A0A1J1GWA8_PLAGA</name>
<dbReference type="OrthoDB" id="386500at2759"/>
<feature type="compositionally biased region" description="Basic and acidic residues" evidence="2">
    <location>
        <begin position="446"/>
        <end position="456"/>
    </location>
</feature>
<organism evidence="3 4">
    <name type="scientific">Plasmodium gallinaceum</name>
    <dbReference type="NCBI Taxonomy" id="5849"/>
    <lineage>
        <taxon>Eukaryota</taxon>
        <taxon>Sar</taxon>
        <taxon>Alveolata</taxon>
        <taxon>Apicomplexa</taxon>
        <taxon>Aconoidasida</taxon>
        <taxon>Haemosporida</taxon>
        <taxon>Plasmodiidae</taxon>
        <taxon>Plasmodium</taxon>
        <taxon>Plasmodium (Haemamoeba)</taxon>
    </lineage>
</organism>
<sequence length="1567" mass="186438">MESIKKNEFKSKVKSTENKEHPVIVMENDVVYFQQTCKEHSKDVNYDSKKKDSCYQILENMKKYCCNINQVDSFNFNDGYNNFLREEKHTNADINSLKDKLKQKSNNNFLCYENFNKNQINHKDDNDYLKLTSEFKNEYKDIYGKSYNKNEISNFVYSCKKPTQAIKKNGYYNKNAPYIYNERKDPNENMSTNYRNIYGENGKKHLGVSKFDENVRTHIFNNYINQKYIKNKSKNRLKKKSFEYLNNIYTEKNGYFKNNKKIYKEKDSCIYKKRNDDNEEIYIYNLTKDSDNYTFKERNETQNEIILNKYKTSLHTNNDTNENIKLEHVLKNSFLSHDDKNSENEINSSPLSINKKNKIKQVNLNIELLNIDKDINLMLSNGILTNEKNNRNTNNSMASLSQLEKKKKPLLVDNFSQTIRKKKKFTKIGRLKISRKIKRKKKFRLKEKIPHKNELKFKKKKTSKSKYVKNKTNKNPKKNTSNNKKKKNIKIIRHSIYGKKIKKNNFSSGCSDIYSKKLVNIKQGKGISSKVLEIENTILPQFNTFNEDNNSVYSSNEEKNRYLNIEKCSDKTSKKHEEIKSCNIENFNKIHNSTSKSIKNIEVDDLKVYNANKKFTEQKLSNICKMNSNISIKENNMKNACNNKLPRKNFTSMNNSNLNNKENNSLYKAITFEHINSELIKESFIDSKDKHYTLNEVKATHTNVKNENKKCNCINKNKRNINIKLKCNNPEFFNISQRHVENDANFKPLNNISLTTYKKKLSDMVNKFNNNSLLNESNKFSSFQSKIKKNTYEKNNYKTIMILQEVASILNEEKANLYSYNLDEKTNKKDNSKMSNNLSEILSTNLKFPGCEKYNFYGKEIKKKCIKNKSYDSFFNEKFFNKNLEYINLIKTFLSKKKNLKDNNNLLFHKNLLQQRSLFMNQMTYENHVDYILNSIIFYSNKLKNILNHSIKRRNDNEYALEVKFLFFVLFIIEKHKINTFKVSIEKVSKLIRKIIEKIRFYILYFPKVVKMTKFESAIIKIYFIELLKMSRLLCSIGQKKLRKQFFFNSSSFTEDLILKDKVEMQEDSLTNMIPIKREINILNNLNSEFSDEKNLKICYSSLSEEKVANALFEEGKNRSNTIDRKNSEKADNIELKKSNDLNENKYNEDDLKGINIICNNENNILNIKNNFNLEENNIKNINEKRNNNLKDINALIKKSKKDILTLQRKNYDKVYNLMLLMKYLDKLCYIYKINNALFCVGENQKNLINETKKMLENINEETLREKSEAFYMETLTSIKKIKKKLEEHIFSFLNTSFEKNSHLPSNILKYNDDTYLEKELSLLNKKIFNKNYNENEIFMKENNNVNPENCVYKKKLVSCRNSKQVLSEKSDNYNIDETKELQELNDYLNIIILNKDEEILKNPNDYYGILKKCNQELSLINEMQRSDNNLTKDFLDSMNIYKFSKLLNFYVKKKYFNNKFSEQHSFNNLEMYQKNNGILQILYDFYMENEKDIFKINKNRSFFKNLHSIKKINKNIYHSFSNEKILDDNKHFPYVTSRSYNEIKFSRSKSTEFNENDNIKYFKIYS</sequence>
<evidence type="ECO:0000313" key="4">
    <source>
        <dbReference type="Proteomes" id="UP000220797"/>
    </source>
</evidence>
<evidence type="ECO:0000256" key="2">
    <source>
        <dbReference type="SAM" id="MobiDB-lite"/>
    </source>
</evidence>
<proteinExistence type="predicted"/>
<feature type="coiled-coil region" evidence="1">
    <location>
        <begin position="1165"/>
        <end position="1210"/>
    </location>
</feature>
<comment type="caution">
    <text evidence="3">The sequence shown here is derived from an EMBL/GenBank/DDBJ whole genome shotgun (WGS) entry which is preliminary data.</text>
</comment>
<keyword evidence="1" id="KW-0175">Coiled coil</keyword>
<feature type="region of interest" description="Disordered" evidence="2">
    <location>
        <begin position="446"/>
        <end position="487"/>
    </location>
</feature>
<dbReference type="OMA" id="YHDETEH"/>
<evidence type="ECO:0000313" key="3">
    <source>
        <dbReference type="EMBL" id="CRG96723.1"/>
    </source>
</evidence>
<dbReference type="Proteomes" id="UP000220797">
    <property type="component" value="Unassembled WGS sequence"/>
</dbReference>
<dbReference type="EMBL" id="CVMV01000070">
    <property type="protein sequence ID" value="CRG96723.1"/>
    <property type="molecule type" value="Genomic_DNA"/>
</dbReference>
<dbReference type="GeneID" id="39732835"/>
<dbReference type="RefSeq" id="XP_028529527.1">
    <property type="nucleotide sequence ID" value="XM_028673034.1"/>
</dbReference>
<accession>A0A1J1GWA8</accession>
<protein>
    <submittedName>
        <fullName evidence="3">Uncharacterized protein</fullName>
    </submittedName>
</protein>